<accession>A0A4D6XQK9</accession>
<dbReference type="Gene3D" id="3.40.50.80">
    <property type="entry name" value="Nucleotide-binding domain of ferredoxin-NADP reductase (FNR) module"/>
    <property type="match status" value="1"/>
</dbReference>
<comment type="subunit">
    <text evidence="11">Alpha(8)-beta(8). The alpha component is a flavoprotein, the beta component is a hemoprotein.</text>
</comment>
<comment type="pathway">
    <text evidence="11">Sulfur metabolism; hydrogen sulfide biosynthesis; hydrogen sulfide from sulfite (NADPH route): step 1/1.</text>
</comment>
<feature type="binding site" evidence="12">
    <location>
        <position position="604"/>
    </location>
    <ligand>
        <name>FAD</name>
        <dbReference type="ChEBI" id="CHEBI:57692"/>
    </ligand>
</feature>
<proteinExistence type="predicted"/>
<feature type="binding site" evidence="12">
    <location>
        <begin position="409"/>
        <end position="411"/>
    </location>
    <ligand>
        <name>FAD</name>
        <dbReference type="ChEBI" id="CHEBI:57692"/>
    </ligand>
</feature>
<comment type="catalytic activity">
    <reaction evidence="10 11">
        <text>hydrogen sulfide + 3 NADP(+) + 3 H2O = sulfite + 3 NADPH + 4 H(+)</text>
        <dbReference type="Rhea" id="RHEA:13801"/>
        <dbReference type="ChEBI" id="CHEBI:15377"/>
        <dbReference type="ChEBI" id="CHEBI:15378"/>
        <dbReference type="ChEBI" id="CHEBI:17359"/>
        <dbReference type="ChEBI" id="CHEBI:29919"/>
        <dbReference type="ChEBI" id="CHEBI:57783"/>
        <dbReference type="ChEBI" id="CHEBI:58349"/>
        <dbReference type="EC" id="1.8.1.2"/>
    </reaction>
</comment>
<keyword evidence="1 11" id="KW-0813">Transport</keyword>
<dbReference type="InterPro" id="IPR023173">
    <property type="entry name" value="NADPH_Cyt_P450_Rdtase_alpha"/>
</dbReference>
<gene>
    <name evidence="15" type="ORF">D9V62_02170</name>
</gene>
<dbReference type="Proteomes" id="UP000298759">
    <property type="component" value="Chromosome"/>
</dbReference>
<dbReference type="SUPFAM" id="SSF52218">
    <property type="entry name" value="Flavoproteins"/>
    <property type="match status" value="1"/>
</dbReference>
<evidence type="ECO:0000259" key="13">
    <source>
        <dbReference type="PROSITE" id="PS50902"/>
    </source>
</evidence>
<dbReference type="GO" id="GO:0004783">
    <property type="term" value="F:sulfite reductase (NADPH) activity"/>
    <property type="evidence" value="ECO:0007669"/>
    <property type="project" value="UniProtKB-EC"/>
</dbReference>
<reference evidence="15 16" key="1">
    <citation type="submission" date="2018-12" db="EMBL/GenBank/DDBJ databases">
        <authorList>
            <person name="Chong R.A."/>
        </authorList>
    </citation>
    <scope>NUCLEOTIDE SEQUENCE [LARGE SCALE GENOMIC DNA]</scope>
    <source>
        <strain evidence="15 16">Ahe</strain>
    </source>
</reference>
<organism evidence="15 16">
    <name type="scientific">Buchnera aphidicola</name>
    <name type="common">Aphis helianthi</name>
    <dbReference type="NCBI Taxonomy" id="2315802"/>
    <lineage>
        <taxon>Bacteria</taxon>
        <taxon>Pseudomonadati</taxon>
        <taxon>Pseudomonadota</taxon>
        <taxon>Gammaproteobacteria</taxon>
        <taxon>Enterobacterales</taxon>
        <taxon>Erwiniaceae</taxon>
        <taxon>Buchnera</taxon>
    </lineage>
</organism>
<dbReference type="PROSITE" id="PS50902">
    <property type="entry name" value="FLAVODOXIN_LIKE"/>
    <property type="match status" value="1"/>
</dbReference>
<dbReference type="InterPro" id="IPR017927">
    <property type="entry name" value="FAD-bd_FR_type"/>
</dbReference>
<dbReference type="GO" id="GO:0070814">
    <property type="term" value="P:hydrogen sulfide biosynthetic process"/>
    <property type="evidence" value="ECO:0007669"/>
    <property type="project" value="UniProtKB-UniPathway"/>
</dbReference>
<dbReference type="CDD" id="cd06199">
    <property type="entry name" value="SiR"/>
    <property type="match status" value="1"/>
</dbReference>
<evidence type="ECO:0000256" key="2">
    <source>
        <dbReference type="ARBA" id="ARBA00022605"/>
    </source>
</evidence>
<sequence length="604" mass="70302">MKNENPFDSMFPLRLEQIEFLKNFEKNCSNLQFAWLSGYFWHLANQNSSNDNIEKNILFSKKKKIVNNIITIISASQTGNARLLSERLNKYLNDHNKKTCLINAADYNFKKIQNEKILILIISTQGEGEPPEEALSLYKFIMSKRAPKLSNLQYSIFSLGDSSYNLFCKAGKDFDKRFNELGGKKLLDRFDSDIEYEDDYIKWSKELLVLIDKIDISVFPDISSKKKIFCNEINTYTKYNPAIATILTNQKITGRNSTKDIRHIELNINNLNLKYTPGDALGVWYQNNDNLIKQIITLLSIDISDVINIKNKNINIFDALKNHFELTNNTKKIVKQYAQITQNKFLKEIILYDKELENYVKKTPLIHMINEYPQKISSQQFVNILRPLNPRLYSISSSQAETNDEIHITVSVVQKIISGCLHLGGASGYLSELLKIDDPVKIFIEKNNNFRLPQNTKTPIIMIGSGTGIAPYRAFIQQRDNDSSTGKNWIFFGNPNFTEDFLYQIEWQKYLKRGILNKMTLAWSRDQKEKIYIQNRIKEHGEEIWDWIENNAYIYICGNASKMAKDVEKELLYIISQNGKMSIENANEFLNNLRLNKRYQRDVY</sequence>
<dbReference type="GO" id="GO:0010181">
    <property type="term" value="F:FMN binding"/>
    <property type="evidence" value="ECO:0007669"/>
    <property type="project" value="InterPro"/>
</dbReference>
<dbReference type="GO" id="GO:0005829">
    <property type="term" value="C:cytosol"/>
    <property type="evidence" value="ECO:0007669"/>
    <property type="project" value="TreeGrafter"/>
</dbReference>
<feature type="binding site" evidence="12">
    <location>
        <begin position="159"/>
        <end position="168"/>
    </location>
    <ligand>
        <name>FMN</name>
        <dbReference type="ChEBI" id="CHEBI:58210"/>
    </ligand>
</feature>
<dbReference type="PRINTS" id="PR00369">
    <property type="entry name" value="FLAVODOXIN"/>
</dbReference>
<feature type="binding site" evidence="12">
    <location>
        <begin position="76"/>
        <end position="81"/>
    </location>
    <ligand>
        <name>FMN</name>
        <dbReference type="ChEBI" id="CHEBI:58210"/>
    </ligand>
</feature>
<feature type="binding site" evidence="12">
    <location>
        <begin position="123"/>
        <end position="126"/>
    </location>
    <ligand>
        <name>FMN</name>
        <dbReference type="ChEBI" id="CHEBI:58210"/>
    </ligand>
</feature>
<comment type="cofactor">
    <cofactor evidence="11 12">
        <name>FAD</name>
        <dbReference type="ChEBI" id="CHEBI:57692"/>
    </cofactor>
    <text evidence="11 12">Binds 1 FAD per subunit.</text>
</comment>
<evidence type="ECO:0000256" key="10">
    <source>
        <dbReference type="ARBA" id="ARBA00052219"/>
    </source>
</evidence>
<keyword evidence="3 11" id="KW-0285">Flavoprotein</keyword>
<feature type="binding site" evidence="12">
    <location>
        <begin position="524"/>
        <end position="525"/>
    </location>
    <ligand>
        <name>NADP(+)</name>
        <dbReference type="ChEBI" id="CHEBI:58349"/>
    </ligand>
</feature>
<feature type="binding site" evidence="12">
    <location>
        <begin position="391"/>
        <end position="394"/>
    </location>
    <ligand>
        <name>FAD</name>
        <dbReference type="ChEBI" id="CHEBI:57692"/>
    </ligand>
</feature>
<keyword evidence="2 11" id="KW-0028">Amino-acid biosynthesis</keyword>
<evidence type="ECO:0000256" key="11">
    <source>
        <dbReference type="PIRNR" id="PIRNR000207"/>
    </source>
</evidence>
<evidence type="ECO:0000313" key="16">
    <source>
        <dbReference type="Proteomes" id="UP000298759"/>
    </source>
</evidence>
<dbReference type="Pfam" id="PF00175">
    <property type="entry name" value="NAD_binding_1"/>
    <property type="match status" value="1"/>
</dbReference>
<evidence type="ECO:0000256" key="5">
    <source>
        <dbReference type="ARBA" id="ARBA00022827"/>
    </source>
</evidence>
<dbReference type="SUPFAM" id="SSF63380">
    <property type="entry name" value="Riboflavin synthase domain-like"/>
    <property type="match status" value="1"/>
</dbReference>
<dbReference type="AlphaFoldDB" id="A0A4D6XQK9"/>
<reference evidence="15 16" key="2">
    <citation type="submission" date="2019-05" db="EMBL/GenBank/DDBJ databases">
        <title>Genome evolution of the obligate endosymbiont Buchnera aphidicola.</title>
        <authorList>
            <person name="Moran N.A."/>
        </authorList>
    </citation>
    <scope>NUCLEOTIDE SEQUENCE [LARGE SCALE GENOMIC DNA]</scope>
    <source>
        <strain evidence="15 16">Ahe</strain>
    </source>
</reference>
<feature type="domain" description="FAD-binding FR-type" evidence="14">
    <location>
        <begin position="239"/>
        <end position="453"/>
    </location>
</feature>
<protein>
    <recommendedName>
        <fullName evidence="11">Sulfite reductase [NADPH] flavoprotein alpha-component</fullName>
        <shortName evidence="11">SiR-FP</shortName>
        <ecNumber evidence="11">1.8.1.2</ecNumber>
    </recommendedName>
</protein>
<dbReference type="InterPro" id="IPR008254">
    <property type="entry name" value="Flavodoxin/NO_synth"/>
</dbReference>
<name>A0A4D6XQK9_9GAMM</name>
<evidence type="ECO:0000256" key="8">
    <source>
        <dbReference type="ARBA" id="ARBA00023002"/>
    </source>
</evidence>
<dbReference type="SUPFAM" id="SSF52343">
    <property type="entry name" value="Ferredoxin reductase-like, C-terminal NADP-linked domain"/>
    <property type="match status" value="1"/>
</dbReference>
<evidence type="ECO:0000256" key="9">
    <source>
        <dbReference type="ARBA" id="ARBA00023192"/>
    </source>
</evidence>
<evidence type="ECO:0000256" key="1">
    <source>
        <dbReference type="ARBA" id="ARBA00022448"/>
    </source>
</evidence>
<feature type="domain" description="Flavodoxin-like" evidence="13">
    <location>
        <begin position="70"/>
        <end position="208"/>
    </location>
</feature>
<dbReference type="Pfam" id="PF00667">
    <property type="entry name" value="FAD_binding_1"/>
    <property type="match status" value="1"/>
</dbReference>
<feature type="binding site" evidence="12">
    <location>
        <position position="566"/>
    </location>
    <ligand>
        <name>NADP(+)</name>
        <dbReference type="ChEBI" id="CHEBI:58349"/>
    </ligand>
</feature>
<evidence type="ECO:0000256" key="4">
    <source>
        <dbReference type="ARBA" id="ARBA00022643"/>
    </source>
</evidence>
<dbReference type="EC" id="1.8.1.2" evidence="11"/>
<comment type="function">
    <text evidence="11">Component of the sulfite reductase complex that catalyzes the 6-electron reduction of sulfite to sulfide. This is one of several activities required for the biosynthesis of L-cysteine from sulfate. The flavoprotein component catalyzes the electron flow from NADPH -&gt; FAD -&gt; FMN to the hemoprotein component.</text>
</comment>
<evidence type="ECO:0000256" key="6">
    <source>
        <dbReference type="ARBA" id="ARBA00022857"/>
    </source>
</evidence>
<comment type="cofactor">
    <cofactor evidence="11 12">
        <name>FMN</name>
        <dbReference type="ChEBI" id="CHEBI:58210"/>
    </cofactor>
    <text evidence="11 12">Binds 1 FMN per subunit.</text>
</comment>
<dbReference type="Pfam" id="PF00258">
    <property type="entry name" value="Flavodoxin_1"/>
    <property type="match status" value="1"/>
</dbReference>
<dbReference type="InterPro" id="IPR001709">
    <property type="entry name" value="Flavoprot_Pyr_Nucl_cyt_Rdtase"/>
</dbReference>
<keyword evidence="4 11" id="KW-0288">FMN</keyword>
<dbReference type="InterPro" id="IPR010199">
    <property type="entry name" value="CysJ"/>
</dbReference>
<dbReference type="NCBIfam" id="TIGR01931">
    <property type="entry name" value="cysJ"/>
    <property type="match status" value="1"/>
</dbReference>
<dbReference type="UniPathway" id="UPA00140">
    <property type="reaction ID" value="UER00207"/>
</dbReference>
<keyword evidence="8 11" id="KW-0560">Oxidoreductase</keyword>
<dbReference type="InterPro" id="IPR029039">
    <property type="entry name" value="Flavoprotein-like_sf"/>
</dbReference>
<evidence type="ECO:0000256" key="3">
    <source>
        <dbReference type="ARBA" id="ARBA00022630"/>
    </source>
</evidence>
<dbReference type="PANTHER" id="PTHR19384">
    <property type="entry name" value="NITRIC OXIDE SYNTHASE-RELATED"/>
    <property type="match status" value="1"/>
</dbReference>
<dbReference type="InterPro" id="IPR039261">
    <property type="entry name" value="FNR_nucleotide-bd"/>
</dbReference>
<dbReference type="PRINTS" id="PR00371">
    <property type="entry name" value="FPNCR"/>
</dbReference>
<dbReference type="InterPro" id="IPR017938">
    <property type="entry name" value="Riboflavin_synthase-like_b-brl"/>
</dbReference>
<feature type="binding site" evidence="12">
    <location>
        <begin position="530"/>
        <end position="534"/>
    </location>
    <ligand>
        <name>NADP(+)</name>
        <dbReference type="ChEBI" id="CHEBI:58349"/>
    </ligand>
</feature>
<dbReference type="GO" id="GO:0050660">
    <property type="term" value="F:flavin adenine dinucleotide binding"/>
    <property type="evidence" value="ECO:0007669"/>
    <property type="project" value="InterPro"/>
</dbReference>
<dbReference type="InterPro" id="IPR003097">
    <property type="entry name" value="CysJ-like_FAD-binding"/>
</dbReference>
<keyword evidence="6 11" id="KW-0521">NADP</keyword>
<keyword evidence="9 11" id="KW-0198">Cysteine biosynthesis</keyword>
<dbReference type="FunFam" id="3.40.50.80:FF:000001">
    <property type="entry name" value="NADPH--cytochrome P450 reductase 1"/>
    <property type="match status" value="1"/>
</dbReference>
<dbReference type="OrthoDB" id="9816402at2"/>
<feature type="binding site" evidence="12">
    <location>
        <begin position="424"/>
        <end position="427"/>
    </location>
    <ligand>
        <name>FAD</name>
        <dbReference type="ChEBI" id="CHEBI:57692"/>
    </ligand>
</feature>
<dbReference type="InterPro" id="IPR001433">
    <property type="entry name" value="OxRdtase_FAD/NAD-bd"/>
</dbReference>
<keyword evidence="5 11" id="KW-0274">FAD</keyword>
<dbReference type="Gene3D" id="3.40.50.360">
    <property type="match status" value="1"/>
</dbReference>
<evidence type="ECO:0000256" key="12">
    <source>
        <dbReference type="PIRSR" id="PIRSR000207-1"/>
    </source>
</evidence>
<keyword evidence="7 11" id="KW-0249">Electron transport</keyword>
<evidence type="ECO:0000313" key="15">
    <source>
        <dbReference type="EMBL" id="QCI17237.1"/>
    </source>
</evidence>
<dbReference type="InterPro" id="IPR001094">
    <property type="entry name" value="Flavdoxin-like"/>
</dbReference>
<dbReference type="PIRSF" id="PIRSF000207">
    <property type="entry name" value="SiR-FP_CysJ"/>
    <property type="match status" value="1"/>
</dbReference>
<evidence type="ECO:0000259" key="14">
    <source>
        <dbReference type="PROSITE" id="PS51384"/>
    </source>
</evidence>
<dbReference type="Gene3D" id="2.40.30.10">
    <property type="entry name" value="Translation factors"/>
    <property type="match status" value="1"/>
</dbReference>
<dbReference type="PANTHER" id="PTHR19384:SF128">
    <property type="entry name" value="NADPH OXIDOREDUCTASE A"/>
    <property type="match status" value="1"/>
</dbReference>
<dbReference type="EMBL" id="CP034894">
    <property type="protein sequence ID" value="QCI17237.1"/>
    <property type="molecule type" value="Genomic_DNA"/>
</dbReference>
<feature type="binding site" evidence="12">
    <location>
        <position position="327"/>
    </location>
    <ligand>
        <name>FAD</name>
        <dbReference type="ChEBI" id="CHEBI:57692"/>
    </ligand>
</feature>
<dbReference type="RefSeq" id="WP_158340170.1">
    <property type="nucleotide sequence ID" value="NZ_CP034894.1"/>
</dbReference>
<evidence type="ECO:0000256" key="7">
    <source>
        <dbReference type="ARBA" id="ARBA00022982"/>
    </source>
</evidence>
<dbReference type="Gene3D" id="1.20.990.10">
    <property type="entry name" value="NADPH-cytochrome p450 Reductase, Chain A, domain 3"/>
    <property type="match status" value="1"/>
</dbReference>
<dbReference type="GO" id="GO:0019344">
    <property type="term" value="P:cysteine biosynthetic process"/>
    <property type="evidence" value="ECO:0007669"/>
    <property type="project" value="UniProtKB-KW"/>
</dbReference>
<dbReference type="PROSITE" id="PS51384">
    <property type="entry name" value="FAD_FR"/>
    <property type="match status" value="1"/>
</dbReference>